<evidence type="ECO:0000256" key="5">
    <source>
        <dbReference type="ARBA" id="ARBA00023040"/>
    </source>
</evidence>
<feature type="transmembrane region" description="Helical" evidence="8">
    <location>
        <begin position="222"/>
        <end position="246"/>
    </location>
</feature>
<protein>
    <submittedName>
        <fullName evidence="12">G_PROTEIN_RECEP_F1_2 domain-containing protein</fullName>
    </submittedName>
</protein>
<evidence type="ECO:0000313" key="11">
    <source>
        <dbReference type="Proteomes" id="UP000050794"/>
    </source>
</evidence>
<evidence type="ECO:0000256" key="2">
    <source>
        <dbReference type="ARBA" id="ARBA00022475"/>
    </source>
</evidence>
<evidence type="ECO:0000259" key="9">
    <source>
        <dbReference type="PROSITE" id="PS50262"/>
    </source>
</evidence>
<dbReference type="PROSITE" id="PS50262">
    <property type="entry name" value="G_PROTEIN_RECEP_F1_2"/>
    <property type="match status" value="1"/>
</dbReference>
<keyword evidence="5" id="KW-0297">G-protein coupled receptor</keyword>
<reference evidence="10 11" key="2">
    <citation type="submission" date="2018-11" db="EMBL/GenBank/DDBJ databases">
        <authorList>
            <consortium name="Pathogen Informatics"/>
        </authorList>
    </citation>
    <scope>NUCLEOTIDE SEQUENCE [LARGE SCALE GENOMIC DNA]</scope>
</reference>
<dbReference type="Gene3D" id="1.20.1070.10">
    <property type="entry name" value="Rhodopsin 7-helix transmembrane proteins"/>
    <property type="match status" value="1"/>
</dbReference>
<dbReference type="GO" id="GO:0005886">
    <property type="term" value="C:plasma membrane"/>
    <property type="evidence" value="ECO:0007669"/>
    <property type="project" value="UniProtKB-SubCell"/>
</dbReference>
<accession>A0A183UVK9</accession>
<proteinExistence type="predicted"/>
<evidence type="ECO:0000313" key="10">
    <source>
        <dbReference type="EMBL" id="VDM43850.1"/>
    </source>
</evidence>
<dbReference type="AlphaFoldDB" id="A0A183UVK9"/>
<dbReference type="WBParaSite" id="TCNE_0001252901-mRNA-1">
    <property type="protein sequence ID" value="TCNE_0001252901-mRNA-1"/>
    <property type="gene ID" value="TCNE_0001252901"/>
</dbReference>
<evidence type="ECO:0000256" key="7">
    <source>
        <dbReference type="ARBA" id="ARBA00023224"/>
    </source>
</evidence>
<organism evidence="11 12">
    <name type="scientific">Toxocara canis</name>
    <name type="common">Canine roundworm</name>
    <dbReference type="NCBI Taxonomy" id="6265"/>
    <lineage>
        <taxon>Eukaryota</taxon>
        <taxon>Metazoa</taxon>
        <taxon>Ecdysozoa</taxon>
        <taxon>Nematoda</taxon>
        <taxon>Chromadorea</taxon>
        <taxon>Rhabditida</taxon>
        <taxon>Spirurina</taxon>
        <taxon>Ascaridomorpha</taxon>
        <taxon>Ascaridoidea</taxon>
        <taxon>Toxocaridae</taxon>
        <taxon>Toxocara</taxon>
    </lineage>
</organism>
<dbReference type="Pfam" id="PF00001">
    <property type="entry name" value="7tm_1"/>
    <property type="match status" value="1"/>
</dbReference>
<keyword evidence="3 8" id="KW-0812">Transmembrane</keyword>
<keyword evidence="11" id="KW-1185">Reference proteome</keyword>
<feature type="transmembrane region" description="Helical" evidence="8">
    <location>
        <begin position="101"/>
        <end position="124"/>
    </location>
</feature>
<keyword evidence="2" id="KW-1003">Cell membrane</keyword>
<dbReference type="SUPFAM" id="SSF81321">
    <property type="entry name" value="Family A G protein-coupled receptor-like"/>
    <property type="match status" value="1"/>
</dbReference>
<feature type="transmembrane region" description="Helical" evidence="8">
    <location>
        <begin position="294"/>
        <end position="315"/>
    </location>
</feature>
<dbReference type="PANTHER" id="PTHR37441">
    <property type="entry name" value="PROTEIN CBG16518"/>
    <property type="match status" value="1"/>
</dbReference>
<keyword evidence="7" id="KW-0807">Transducer</keyword>
<dbReference type="InterPro" id="IPR017452">
    <property type="entry name" value="GPCR_Rhodpsn_7TM"/>
</dbReference>
<feature type="transmembrane region" description="Helical" evidence="8">
    <location>
        <begin position="61"/>
        <end position="89"/>
    </location>
</feature>
<comment type="subcellular location">
    <subcellularLocation>
        <location evidence="1">Cell membrane</location>
        <topology evidence="1">Multi-pass membrane protein</topology>
    </subcellularLocation>
</comment>
<reference evidence="12" key="1">
    <citation type="submission" date="2016-06" db="UniProtKB">
        <authorList>
            <consortium name="WormBaseParasite"/>
        </authorList>
    </citation>
    <scope>IDENTIFICATION</scope>
</reference>
<evidence type="ECO:0000256" key="1">
    <source>
        <dbReference type="ARBA" id="ARBA00004651"/>
    </source>
</evidence>
<sequence length="349" mass="39480">MEFIGATAASMFANCANELRERDYKYFQCTILDGADPLLFGIAKENHCFQDLHAAKDARKYVLALVPFVFSSAAILVNVVYGAIIIYLWRTNKLSSKHRYAFLLSRTLSTIIALFLFYVILLAWKFGGFEYTSATIFIIIASITLLTLAGTYLAMTWILYVAVVHPLEYRYFVTMSKCWAVIIAIWIISIAFALCTGLLGATLFYPETAPFNCPFDSCQRPFAFVVTCIMATFMITVIAFYMIMLWRMHRRKFDSQFDVSVFHKLGVPLKRYGVCYSRSQRSFKSSNIRAMNRLALNLITFTVGSLPIVVVAIIATTNLRNLASLGTPIRTAPFPHLETQKRSGKYTGI</sequence>
<keyword evidence="4 8" id="KW-1133">Transmembrane helix</keyword>
<evidence type="ECO:0000256" key="3">
    <source>
        <dbReference type="ARBA" id="ARBA00022692"/>
    </source>
</evidence>
<keyword evidence="5" id="KW-0675">Receptor</keyword>
<dbReference type="Proteomes" id="UP000050794">
    <property type="component" value="Unassembled WGS sequence"/>
</dbReference>
<dbReference type="InterPro" id="IPR040435">
    <property type="entry name" value="Put_GPCR_Chromadorea"/>
</dbReference>
<name>A0A183UVK9_TOXCA</name>
<feature type="transmembrane region" description="Helical" evidence="8">
    <location>
        <begin position="179"/>
        <end position="202"/>
    </location>
</feature>
<dbReference type="InterPro" id="IPR000276">
    <property type="entry name" value="GPCR_Rhodpsn"/>
</dbReference>
<gene>
    <name evidence="10" type="ORF">TCNE_LOCUS12529</name>
</gene>
<feature type="transmembrane region" description="Helical" evidence="8">
    <location>
        <begin position="136"/>
        <end position="167"/>
    </location>
</feature>
<evidence type="ECO:0000256" key="4">
    <source>
        <dbReference type="ARBA" id="ARBA00022989"/>
    </source>
</evidence>
<feature type="domain" description="G-protein coupled receptors family 1 profile" evidence="9">
    <location>
        <begin position="80"/>
        <end position="314"/>
    </location>
</feature>
<dbReference type="EMBL" id="UYWY01021308">
    <property type="protein sequence ID" value="VDM43850.1"/>
    <property type="molecule type" value="Genomic_DNA"/>
</dbReference>
<keyword evidence="6 8" id="KW-0472">Membrane</keyword>
<evidence type="ECO:0000256" key="8">
    <source>
        <dbReference type="SAM" id="Phobius"/>
    </source>
</evidence>
<dbReference type="GO" id="GO:0004930">
    <property type="term" value="F:G protein-coupled receptor activity"/>
    <property type="evidence" value="ECO:0007669"/>
    <property type="project" value="UniProtKB-KW"/>
</dbReference>
<evidence type="ECO:0000313" key="12">
    <source>
        <dbReference type="WBParaSite" id="TCNE_0001252901-mRNA-1"/>
    </source>
</evidence>
<evidence type="ECO:0000256" key="6">
    <source>
        <dbReference type="ARBA" id="ARBA00023136"/>
    </source>
</evidence>
<dbReference type="PANTHER" id="PTHR37441:SF4">
    <property type="entry name" value="G-PROTEIN COUPLED RECEPTORS FAMILY 1 PROFILE DOMAIN-CONTAINING PROTEIN"/>
    <property type="match status" value="1"/>
</dbReference>